<dbReference type="STRING" id="1353528.DT23_01400"/>
<dbReference type="Proteomes" id="UP000027471">
    <property type="component" value="Unassembled WGS sequence"/>
</dbReference>
<organism evidence="1 2">
    <name type="scientific">Thioclava indica</name>
    <dbReference type="NCBI Taxonomy" id="1353528"/>
    <lineage>
        <taxon>Bacteria</taxon>
        <taxon>Pseudomonadati</taxon>
        <taxon>Pseudomonadota</taxon>
        <taxon>Alphaproteobacteria</taxon>
        <taxon>Rhodobacterales</taxon>
        <taxon>Paracoccaceae</taxon>
        <taxon>Thioclava</taxon>
    </lineage>
</organism>
<gene>
    <name evidence="1" type="ORF">DT23_01400</name>
</gene>
<accession>A0A074K0E3</accession>
<sequence>MATFQIGFAANLARGARLGKVFGGAGMIYAKRRGARRGGTLPYIFATILAGRA</sequence>
<comment type="caution">
    <text evidence="1">The sequence shown here is derived from an EMBL/GenBank/DDBJ whole genome shotgun (WGS) entry which is preliminary data.</text>
</comment>
<protein>
    <submittedName>
        <fullName evidence="1">Uncharacterized protein</fullName>
    </submittedName>
</protein>
<keyword evidence="2" id="KW-1185">Reference proteome</keyword>
<evidence type="ECO:0000313" key="2">
    <source>
        <dbReference type="Proteomes" id="UP000027471"/>
    </source>
</evidence>
<dbReference type="AlphaFoldDB" id="A0A074K0E3"/>
<evidence type="ECO:0000313" key="1">
    <source>
        <dbReference type="EMBL" id="KEO61655.1"/>
    </source>
</evidence>
<reference evidence="1 2" key="1">
    <citation type="journal article" date="2015" name="Antonie Van Leeuwenhoek">
        <title>Thioclava indica sp. nov., isolated from surface seawater of the Indian Ocean.</title>
        <authorList>
            <person name="Liu Y."/>
            <person name="Lai Q."/>
            <person name="Du J."/>
            <person name="Xu H."/>
            <person name="Jiang L."/>
            <person name="Shao Z."/>
        </authorList>
    </citation>
    <scope>NUCLEOTIDE SEQUENCE [LARGE SCALE GENOMIC DNA]</scope>
    <source>
        <strain evidence="1 2">DT23-4</strain>
    </source>
</reference>
<dbReference type="EMBL" id="AUNB01000001">
    <property type="protein sequence ID" value="KEO61655.1"/>
    <property type="molecule type" value="Genomic_DNA"/>
</dbReference>
<name>A0A074K0E3_9RHOB</name>
<proteinExistence type="predicted"/>